<feature type="compositionally biased region" description="Polar residues" evidence="1">
    <location>
        <begin position="172"/>
        <end position="184"/>
    </location>
</feature>
<feature type="region of interest" description="Disordered" evidence="1">
    <location>
        <begin position="147"/>
        <end position="186"/>
    </location>
</feature>
<dbReference type="EMBL" id="JABXBU010000011">
    <property type="protein sequence ID" value="KAF8791179.1"/>
    <property type="molecule type" value="Genomic_DNA"/>
</dbReference>
<protein>
    <submittedName>
        <fullName evidence="2">Uncharacterized protein</fullName>
    </submittedName>
</protein>
<evidence type="ECO:0000256" key="1">
    <source>
        <dbReference type="SAM" id="MobiDB-lite"/>
    </source>
</evidence>
<gene>
    <name evidence="2" type="ORF">HNY73_006094</name>
</gene>
<evidence type="ECO:0000313" key="2">
    <source>
        <dbReference type="EMBL" id="KAF8791179.1"/>
    </source>
</evidence>
<keyword evidence="3" id="KW-1185">Reference proteome</keyword>
<reference evidence="2" key="1">
    <citation type="journal article" date="2020" name="bioRxiv">
        <title>Chromosome-level reference genome of the European wasp spider Argiope bruennichi: a resource for studies on range expansion and evolutionary adaptation.</title>
        <authorList>
            <person name="Sheffer M.M."/>
            <person name="Hoppe A."/>
            <person name="Krehenwinkel H."/>
            <person name="Uhl G."/>
            <person name="Kuss A.W."/>
            <person name="Jensen L."/>
            <person name="Jensen C."/>
            <person name="Gillespie R.G."/>
            <person name="Hoff K.J."/>
            <person name="Prost S."/>
        </authorList>
    </citation>
    <scope>NUCLEOTIDE SEQUENCE</scope>
</reference>
<accession>A0A8T0FNK6</accession>
<sequence length="275" mass="31128">MINTGEKRKPQNGVLTAAFKSKLLVEGVARFLERGLVAPNSAPSFGIEIILRWLLLAHRSQFKEETLTSNRIPFTLDEGCFKFKVLGVISNMVAFYISLPGMSAPDPVIPVNEPYRSVISNMVAFYISLPEMNAPDPVILVNKPYRTHERSDQTNSNNKKDNSSLVRMGSKSPPQISPEPTQNISKEERFSRQYGNHYRIEPCARALAKLSWRIWLSVEKVHHYECNSRRGKTKAEMCASLLFIFIPLCHRDEMSRVMTRGCEHTDSTLNQLASG</sequence>
<dbReference type="AlphaFoldDB" id="A0A8T0FNK6"/>
<comment type="caution">
    <text evidence="2">The sequence shown here is derived from an EMBL/GenBank/DDBJ whole genome shotgun (WGS) entry which is preliminary data.</text>
</comment>
<reference evidence="2" key="2">
    <citation type="submission" date="2020-06" db="EMBL/GenBank/DDBJ databases">
        <authorList>
            <person name="Sheffer M."/>
        </authorList>
    </citation>
    <scope>NUCLEOTIDE SEQUENCE</scope>
</reference>
<organism evidence="2 3">
    <name type="scientific">Argiope bruennichi</name>
    <name type="common">Wasp spider</name>
    <name type="synonym">Aranea bruennichi</name>
    <dbReference type="NCBI Taxonomy" id="94029"/>
    <lineage>
        <taxon>Eukaryota</taxon>
        <taxon>Metazoa</taxon>
        <taxon>Ecdysozoa</taxon>
        <taxon>Arthropoda</taxon>
        <taxon>Chelicerata</taxon>
        <taxon>Arachnida</taxon>
        <taxon>Araneae</taxon>
        <taxon>Araneomorphae</taxon>
        <taxon>Entelegynae</taxon>
        <taxon>Araneoidea</taxon>
        <taxon>Araneidae</taxon>
        <taxon>Argiope</taxon>
    </lineage>
</organism>
<evidence type="ECO:0000313" key="3">
    <source>
        <dbReference type="Proteomes" id="UP000807504"/>
    </source>
</evidence>
<proteinExistence type="predicted"/>
<feature type="compositionally biased region" description="Basic and acidic residues" evidence="1">
    <location>
        <begin position="147"/>
        <end position="162"/>
    </location>
</feature>
<name>A0A8T0FNK6_ARGBR</name>
<dbReference type="Proteomes" id="UP000807504">
    <property type="component" value="Unassembled WGS sequence"/>
</dbReference>